<reference evidence="4 5" key="1">
    <citation type="submission" date="2017-03" db="EMBL/GenBank/DDBJ databases">
        <title>Genomes of endolithic fungi from Antarctica.</title>
        <authorList>
            <person name="Coleine C."/>
            <person name="Masonjones S."/>
            <person name="Stajich J.E."/>
        </authorList>
    </citation>
    <scope>NUCLEOTIDE SEQUENCE [LARGE SCALE GENOMIC DNA]</scope>
    <source>
        <strain evidence="4 5">CCFEE 5311</strain>
    </source>
</reference>
<evidence type="ECO:0000259" key="2">
    <source>
        <dbReference type="Pfam" id="PF09792"/>
    </source>
</evidence>
<dbReference type="PANTHER" id="PTHR39613">
    <property type="entry name" value="ANCHORED CELL WALL PROTEIN, PUTATIVE (AFU_ORTHOLOGUE AFUA_4G08960)-RELATED"/>
    <property type="match status" value="1"/>
</dbReference>
<accession>A0A4U0V5X5</accession>
<comment type="caution">
    <text evidence="4">The sequence shown here is derived from an EMBL/GenBank/DDBJ whole genome shotgun (WGS) entry which is preliminary data.</text>
</comment>
<evidence type="ECO:0000313" key="4">
    <source>
        <dbReference type="EMBL" id="TKA43732.1"/>
    </source>
</evidence>
<dbReference type="Pfam" id="PF22799">
    <property type="entry name" value="PIR1-like_C"/>
    <property type="match status" value="1"/>
</dbReference>
<gene>
    <name evidence="4" type="ORF">B0A54_05491</name>
</gene>
<dbReference type="Proteomes" id="UP000310066">
    <property type="component" value="Unassembled WGS sequence"/>
</dbReference>
<feature type="compositionally biased region" description="Pro residues" evidence="1">
    <location>
        <begin position="119"/>
        <end position="149"/>
    </location>
</feature>
<feature type="region of interest" description="Disordered" evidence="1">
    <location>
        <begin position="117"/>
        <end position="149"/>
    </location>
</feature>
<dbReference type="OrthoDB" id="4657524at2759"/>
<feature type="region of interest" description="Disordered" evidence="1">
    <location>
        <begin position="64"/>
        <end position="100"/>
    </location>
</feature>
<feature type="domain" description="Cell wall mannoprotein PIR1-like C-terminal" evidence="3">
    <location>
        <begin position="2"/>
        <end position="42"/>
    </location>
</feature>
<dbReference type="InterPro" id="IPR054508">
    <property type="entry name" value="PIR1-like_C"/>
</dbReference>
<dbReference type="InterPro" id="IPR018620">
    <property type="entry name" value="Ubiquitin3-bd_protein_But2_C"/>
</dbReference>
<evidence type="ECO:0000256" key="1">
    <source>
        <dbReference type="SAM" id="MobiDB-lite"/>
    </source>
</evidence>
<organism evidence="4 5">
    <name type="scientific">Friedmanniomyces endolithicus</name>
    <dbReference type="NCBI Taxonomy" id="329885"/>
    <lineage>
        <taxon>Eukaryota</taxon>
        <taxon>Fungi</taxon>
        <taxon>Dikarya</taxon>
        <taxon>Ascomycota</taxon>
        <taxon>Pezizomycotina</taxon>
        <taxon>Dothideomycetes</taxon>
        <taxon>Dothideomycetidae</taxon>
        <taxon>Mycosphaerellales</taxon>
        <taxon>Teratosphaeriaceae</taxon>
        <taxon>Friedmanniomyces</taxon>
    </lineage>
</organism>
<feature type="domain" description="Ubiquitin 3 binding protein But2 C-terminal" evidence="2">
    <location>
        <begin position="165"/>
        <end position="305"/>
    </location>
</feature>
<dbReference type="EMBL" id="NAJP01000017">
    <property type="protein sequence ID" value="TKA43732.1"/>
    <property type="molecule type" value="Genomic_DNA"/>
</dbReference>
<sequence length="325" mass="34540">MSCNGTIAYKGDDDFYSCPTGDNGGWNIYAKPIEGQDKCMPVWLKADACFSGCAPTTTPCMPSSTPMHPHKQPHKHTSTSTIYTTTTSTTTTTKCTSPPVAPETFTSTSCSTIMLPTSTPTPPMPSPPAPMPPPPAPMPPPPAPMPSPPAPVSTCPANLIGTNFEFPHLIVHVDEKHQDKALGNSLNGLAAGSKSSIFNFDIPASDAGKTCSLKFLLPAEGTMETSNYKLSGKGSFEFAILQAPATKDTTYETMPKVHDYLNDIELVPGNAYTVSSYPCPAGGSVGIWMYATGDAKLEYFQDFNPCPSSISVMITYDYSNATPPD</sequence>
<evidence type="ECO:0000259" key="3">
    <source>
        <dbReference type="Pfam" id="PF22799"/>
    </source>
</evidence>
<dbReference type="AlphaFoldDB" id="A0A4U0V5X5"/>
<proteinExistence type="predicted"/>
<dbReference type="STRING" id="329885.A0A4U0V5X5"/>
<feature type="compositionally biased region" description="Basic residues" evidence="1">
    <location>
        <begin position="68"/>
        <end position="77"/>
    </location>
</feature>
<dbReference type="Pfam" id="PF09792">
    <property type="entry name" value="But2"/>
    <property type="match status" value="1"/>
</dbReference>
<dbReference type="PANTHER" id="PTHR39613:SF1">
    <property type="entry name" value="ANCHORED CELL WALL PROTEIN, PUTATIVE (AFU_ORTHOLOGUE AFUA_4G08960)-RELATED"/>
    <property type="match status" value="1"/>
</dbReference>
<name>A0A4U0V5X5_9PEZI</name>
<protein>
    <submittedName>
        <fullName evidence="4">Uncharacterized protein</fullName>
    </submittedName>
</protein>
<feature type="compositionally biased region" description="Low complexity" evidence="1">
    <location>
        <begin position="78"/>
        <end position="97"/>
    </location>
</feature>
<evidence type="ECO:0000313" key="5">
    <source>
        <dbReference type="Proteomes" id="UP000310066"/>
    </source>
</evidence>